<keyword evidence="2" id="KW-1185">Reference proteome</keyword>
<organism evidence="1 2">
    <name type="scientific">Araneus ventricosus</name>
    <name type="common">Orbweaver spider</name>
    <name type="synonym">Epeira ventricosa</name>
    <dbReference type="NCBI Taxonomy" id="182803"/>
    <lineage>
        <taxon>Eukaryota</taxon>
        <taxon>Metazoa</taxon>
        <taxon>Ecdysozoa</taxon>
        <taxon>Arthropoda</taxon>
        <taxon>Chelicerata</taxon>
        <taxon>Arachnida</taxon>
        <taxon>Araneae</taxon>
        <taxon>Araneomorphae</taxon>
        <taxon>Entelegynae</taxon>
        <taxon>Araneoidea</taxon>
        <taxon>Araneidae</taxon>
        <taxon>Araneus</taxon>
    </lineage>
</organism>
<accession>A0A4Y2B907</accession>
<dbReference type="EMBL" id="BGPR01082771">
    <property type="protein sequence ID" value="GBL88533.1"/>
    <property type="molecule type" value="Genomic_DNA"/>
</dbReference>
<dbReference type="Proteomes" id="UP000499080">
    <property type="component" value="Unassembled WGS sequence"/>
</dbReference>
<feature type="non-terminal residue" evidence="1">
    <location>
        <position position="53"/>
    </location>
</feature>
<proteinExistence type="predicted"/>
<name>A0A4Y2B907_ARAVE</name>
<comment type="caution">
    <text evidence="1">The sequence shown here is derived from an EMBL/GenBank/DDBJ whole genome shotgun (WGS) entry which is preliminary data.</text>
</comment>
<reference evidence="1 2" key="1">
    <citation type="journal article" date="2019" name="Sci. Rep.">
        <title>Orb-weaving spider Araneus ventricosus genome elucidates the spidroin gene catalogue.</title>
        <authorList>
            <person name="Kono N."/>
            <person name="Nakamura H."/>
            <person name="Ohtoshi R."/>
            <person name="Moran D.A.P."/>
            <person name="Shinohara A."/>
            <person name="Yoshida Y."/>
            <person name="Fujiwara M."/>
            <person name="Mori M."/>
            <person name="Tomita M."/>
            <person name="Arakawa K."/>
        </authorList>
    </citation>
    <scope>NUCLEOTIDE SEQUENCE [LARGE SCALE GENOMIC DNA]</scope>
</reference>
<evidence type="ECO:0000313" key="1">
    <source>
        <dbReference type="EMBL" id="GBL88533.1"/>
    </source>
</evidence>
<gene>
    <name evidence="1" type="ORF">AVEN_86268_1</name>
</gene>
<sequence>MFIYQKNNQEITNSGVEETADFSEANNVLECEDMEDDLRVLTSTTKRRSIFTE</sequence>
<protein>
    <submittedName>
        <fullName evidence="1">Uncharacterized protein</fullName>
    </submittedName>
</protein>
<dbReference type="AlphaFoldDB" id="A0A4Y2B907"/>
<evidence type="ECO:0000313" key="2">
    <source>
        <dbReference type="Proteomes" id="UP000499080"/>
    </source>
</evidence>